<proteinExistence type="predicted"/>
<dbReference type="GeneID" id="20811936"/>
<dbReference type="AlphaFoldDB" id="W4G9N1"/>
<evidence type="ECO:0000313" key="1">
    <source>
        <dbReference type="EMBL" id="ETV75986.1"/>
    </source>
</evidence>
<sequence length="113" mass="12917">MVLANDHVVESRKNLYAVDVLTAMKRSLDGRLGKRHDNDDSELFLDSASKRRCSSTRIKKRFCVLRTSRERVKLSQLIKVPAKVLPWSKVDDQIASEDATTKVSVNQVKYELI</sequence>
<gene>
    <name evidence="1" type="ORF">H257_09940</name>
</gene>
<dbReference type="RefSeq" id="XP_009834628.1">
    <property type="nucleotide sequence ID" value="XM_009836326.1"/>
</dbReference>
<organism evidence="1">
    <name type="scientific">Aphanomyces astaci</name>
    <name type="common">Crayfish plague agent</name>
    <dbReference type="NCBI Taxonomy" id="112090"/>
    <lineage>
        <taxon>Eukaryota</taxon>
        <taxon>Sar</taxon>
        <taxon>Stramenopiles</taxon>
        <taxon>Oomycota</taxon>
        <taxon>Saprolegniomycetes</taxon>
        <taxon>Saprolegniales</taxon>
        <taxon>Verrucalvaceae</taxon>
        <taxon>Aphanomyces</taxon>
    </lineage>
</organism>
<dbReference type="VEuPathDB" id="FungiDB:H257_09940"/>
<protein>
    <submittedName>
        <fullName evidence="1">Uncharacterized protein</fullName>
    </submittedName>
</protein>
<reference evidence="1" key="1">
    <citation type="submission" date="2013-12" db="EMBL/GenBank/DDBJ databases">
        <title>The Genome Sequence of Aphanomyces astaci APO3.</title>
        <authorList>
            <consortium name="The Broad Institute Genomics Platform"/>
            <person name="Russ C."/>
            <person name="Tyler B."/>
            <person name="van West P."/>
            <person name="Dieguez-Uribeondo J."/>
            <person name="Young S.K."/>
            <person name="Zeng Q."/>
            <person name="Gargeya S."/>
            <person name="Fitzgerald M."/>
            <person name="Abouelleil A."/>
            <person name="Alvarado L."/>
            <person name="Chapman S.B."/>
            <person name="Gainer-Dewar J."/>
            <person name="Goldberg J."/>
            <person name="Griggs A."/>
            <person name="Gujja S."/>
            <person name="Hansen M."/>
            <person name="Howarth C."/>
            <person name="Imamovic A."/>
            <person name="Ireland A."/>
            <person name="Larimer J."/>
            <person name="McCowan C."/>
            <person name="Murphy C."/>
            <person name="Pearson M."/>
            <person name="Poon T.W."/>
            <person name="Priest M."/>
            <person name="Roberts A."/>
            <person name="Saif S."/>
            <person name="Shea T."/>
            <person name="Sykes S."/>
            <person name="Wortman J."/>
            <person name="Nusbaum C."/>
            <person name="Birren B."/>
        </authorList>
    </citation>
    <scope>NUCLEOTIDE SEQUENCE [LARGE SCALE GENOMIC DNA]</scope>
    <source>
        <strain evidence="1">APO3</strain>
    </source>
</reference>
<accession>W4G9N1</accession>
<dbReference type="EMBL" id="KI913138">
    <property type="protein sequence ID" value="ETV75986.1"/>
    <property type="molecule type" value="Genomic_DNA"/>
</dbReference>
<name>W4G9N1_APHAT</name>